<dbReference type="InterPro" id="IPR004786">
    <property type="entry name" value="6-phosphgluc_deHydtase"/>
</dbReference>
<keyword evidence="6 9" id="KW-0311">Gluconate utilization</keyword>
<feature type="binding site" evidence="9">
    <location>
        <position position="154"/>
    </location>
    <ligand>
        <name>[4Fe-4S] cluster</name>
        <dbReference type="ChEBI" id="CHEBI:49883"/>
    </ligand>
</feature>
<protein>
    <recommendedName>
        <fullName evidence="9 10">Phosphogluconate dehydratase</fullName>
        <ecNumber evidence="9 10">4.2.1.12</ecNumber>
    </recommendedName>
</protein>
<dbReference type="FunFam" id="3.50.30.80:FF:000001">
    <property type="entry name" value="Dihydroxy-acid dehydratase"/>
    <property type="match status" value="1"/>
</dbReference>
<dbReference type="KEGG" id="mpad:KEF85_13530"/>
<evidence type="ECO:0000256" key="2">
    <source>
        <dbReference type="ARBA" id="ARBA00022485"/>
    </source>
</evidence>
<comment type="pathway">
    <text evidence="9">Carbohydrate metabolism; Entner-Doudoroff pathway.</text>
</comment>
<dbReference type="InterPro" id="IPR056740">
    <property type="entry name" value="ILV_EDD_C"/>
</dbReference>
<dbReference type="GO" id="GO:0019521">
    <property type="term" value="P:D-gluconate metabolic process"/>
    <property type="evidence" value="ECO:0007669"/>
    <property type="project" value="UniProtKB-KW"/>
</dbReference>
<evidence type="ECO:0000313" key="14">
    <source>
        <dbReference type="Proteomes" id="UP000676649"/>
    </source>
</evidence>
<comment type="catalytic activity">
    <reaction evidence="9">
        <text>6-phospho-D-gluconate = 2-dehydro-3-deoxy-6-phospho-D-gluconate + H2O</text>
        <dbReference type="Rhea" id="RHEA:17277"/>
        <dbReference type="ChEBI" id="CHEBI:15377"/>
        <dbReference type="ChEBI" id="CHEBI:57569"/>
        <dbReference type="ChEBI" id="CHEBI:58759"/>
        <dbReference type="EC" id="4.2.1.12"/>
    </reaction>
</comment>
<keyword evidence="4 9" id="KW-0408">Iron</keyword>
<comment type="function">
    <text evidence="9">Catalyzes the dehydration of 6-phospho-D-gluconate to 2-dehydro-3-deoxy-6-phospho-D-gluconate.</text>
</comment>
<dbReference type="GO" id="GO:0005829">
    <property type="term" value="C:cytosol"/>
    <property type="evidence" value="ECO:0007669"/>
    <property type="project" value="TreeGrafter"/>
</dbReference>
<dbReference type="InterPro" id="IPR020558">
    <property type="entry name" value="DiOHA_6PGluconate_deHydtase_CS"/>
</dbReference>
<evidence type="ECO:0000256" key="4">
    <source>
        <dbReference type="ARBA" id="ARBA00023004"/>
    </source>
</evidence>
<dbReference type="GO" id="GO:0051539">
    <property type="term" value="F:4 iron, 4 sulfur cluster binding"/>
    <property type="evidence" value="ECO:0007669"/>
    <property type="project" value="UniProtKB-UniRule"/>
</dbReference>
<dbReference type="PANTHER" id="PTHR43661">
    <property type="entry name" value="D-XYLONATE DEHYDRATASE"/>
    <property type="match status" value="1"/>
</dbReference>
<keyword evidence="3 9" id="KW-0479">Metal-binding</keyword>
<dbReference type="Gene3D" id="3.50.30.80">
    <property type="entry name" value="IlvD/EDD C-terminal domain-like"/>
    <property type="match status" value="1"/>
</dbReference>
<dbReference type="SUPFAM" id="SSF143975">
    <property type="entry name" value="IlvD/EDD N-terminal domain-like"/>
    <property type="match status" value="1"/>
</dbReference>
<evidence type="ECO:0000256" key="10">
    <source>
        <dbReference type="NCBIfam" id="TIGR01196"/>
    </source>
</evidence>
<dbReference type="NCBIfam" id="TIGR01196">
    <property type="entry name" value="edd"/>
    <property type="match status" value="1"/>
</dbReference>
<evidence type="ECO:0000256" key="9">
    <source>
        <dbReference type="HAMAP-Rule" id="MF_02094"/>
    </source>
</evidence>
<keyword evidence="5 9" id="KW-0411">Iron-sulfur</keyword>
<reference evidence="13" key="1">
    <citation type="submission" date="2021-04" db="EMBL/GenBank/DDBJ databases">
        <title>Draft genome sequence data of methanotrophic Methylovulum sp. strain S1L and Methylomonas sp. strain S2AM isolated from boreal lake water columns.</title>
        <authorList>
            <person name="Rissanen A.J."/>
            <person name="Mangayil R."/>
            <person name="Svenning M.M."/>
            <person name="Khanongnuch R."/>
        </authorList>
    </citation>
    <scope>NUCLEOTIDE SEQUENCE</scope>
    <source>
        <strain evidence="13">S2AM</strain>
    </source>
</reference>
<keyword evidence="7 9" id="KW-0456">Lyase</keyword>
<feature type="binding site" evidence="9">
    <location>
        <position position="221"/>
    </location>
    <ligand>
        <name>[4Fe-4S] cluster</name>
        <dbReference type="ChEBI" id="CHEBI:49883"/>
    </ligand>
</feature>
<accession>A0A975MMI0</accession>
<dbReference type="SUPFAM" id="SSF52016">
    <property type="entry name" value="LeuD/IlvD-like"/>
    <property type="match status" value="1"/>
</dbReference>
<evidence type="ECO:0000256" key="5">
    <source>
        <dbReference type="ARBA" id="ARBA00023014"/>
    </source>
</evidence>
<dbReference type="GO" id="GO:0046872">
    <property type="term" value="F:metal ion binding"/>
    <property type="evidence" value="ECO:0007669"/>
    <property type="project" value="UniProtKB-KW"/>
</dbReference>
<evidence type="ECO:0000256" key="7">
    <source>
        <dbReference type="ARBA" id="ARBA00023239"/>
    </source>
</evidence>
<keyword evidence="8 9" id="KW-0119">Carbohydrate metabolism</keyword>
<dbReference type="RefSeq" id="WP_215581419.1">
    <property type="nucleotide sequence ID" value="NZ_CP073754.1"/>
</dbReference>
<dbReference type="PANTHER" id="PTHR43661:SF1">
    <property type="entry name" value="PHOSPHOGLUCONATE DEHYDRATASE"/>
    <property type="match status" value="1"/>
</dbReference>
<dbReference type="AlphaFoldDB" id="A0A975MMI0"/>
<dbReference type="InterPro" id="IPR037237">
    <property type="entry name" value="IlvD/EDD_N"/>
</dbReference>
<sequence>MHPILESITADVIARSRESRTAYLDRVAASIESGPYRAKLACGNLAHGFAACASSEKDDLAHAQKANIAIISAYNDMLSAHEPYKDYPALIKQAIHESGGVAQFAGGVPAMCDGVTQGQPGMELSLFSRDVIAMATAIGLSHNMFDGALYLGVCDKIVPGLLIGALSFGHLPAVFVPAGPMPTGLANKEKVRIRQLYAEGKVGRKELLESESQSYHSPGTCTFYGTANSNQMMVEIMGLHLPGSSFINPYTPLRDELTKAAARQVLKFTSLADDFRPIGHVIDEKAILNAVIGLLATGGSTNHTLHLIAIARAAGVIINWDDFHKLSKIIPLLTKIYPNGSADINQFQAAGGMSVLIAELLDNGLLHGDVLTIGDQRGLAQYSQEPKLLDGELQWHPGPDGSQDPGIISSVKQPFAAGGGLHVMHGNLGRGVSKISAVAEQHQVVTAPAVVFDDQDDVVAAFKRGELEKDCIVVLRFQGPKANGMPELHKLTPPLGVLQDKGFKVALITDGRMSGASGKVPSAIHMCPECLDGGPLAKVQDGDIISLNTQTGEVNALVDAAEFAARIPVANHSTGHHFGMGRELFGSFRAHASSAETGACNLFFND</sequence>
<dbReference type="Proteomes" id="UP000676649">
    <property type="component" value="Chromosome"/>
</dbReference>
<dbReference type="EMBL" id="CP073754">
    <property type="protein sequence ID" value="QWF70349.1"/>
    <property type="molecule type" value="Genomic_DNA"/>
</dbReference>
<evidence type="ECO:0000256" key="3">
    <source>
        <dbReference type="ARBA" id="ARBA00022723"/>
    </source>
</evidence>
<evidence type="ECO:0000259" key="11">
    <source>
        <dbReference type="Pfam" id="PF00920"/>
    </source>
</evidence>
<organism evidence="13 14">
    <name type="scientific">Methylomonas paludis</name>
    <dbReference type="NCBI Taxonomy" id="1173101"/>
    <lineage>
        <taxon>Bacteria</taxon>
        <taxon>Pseudomonadati</taxon>
        <taxon>Pseudomonadota</taxon>
        <taxon>Gammaproteobacteria</taxon>
        <taxon>Methylococcales</taxon>
        <taxon>Methylococcaceae</taxon>
        <taxon>Methylomonas</taxon>
    </lineage>
</organism>
<comment type="cofactor">
    <cofactor evidence="9">
        <name>[4Fe-4S] cluster</name>
        <dbReference type="ChEBI" id="CHEBI:49883"/>
    </cofactor>
    <text evidence="9">Binds 1 [4Fe-4S] cluster.</text>
</comment>
<evidence type="ECO:0000256" key="8">
    <source>
        <dbReference type="ARBA" id="ARBA00023277"/>
    </source>
</evidence>
<proteinExistence type="inferred from homology"/>
<dbReference type="InterPro" id="IPR042096">
    <property type="entry name" value="Dihydro-acid_dehy_C"/>
</dbReference>
<gene>
    <name evidence="9 13" type="primary">edd</name>
    <name evidence="13" type="ORF">KEF85_13530</name>
</gene>
<evidence type="ECO:0000313" key="13">
    <source>
        <dbReference type="EMBL" id="QWF70349.1"/>
    </source>
</evidence>
<feature type="domain" description="Dihydroxy-acid/6-phosphogluconate dehydratase C-terminal" evidence="12">
    <location>
        <begin position="407"/>
        <end position="599"/>
    </location>
</feature>
<dbReference type="PROSITE" id="PS00886">
    <property type="entry name" value="ILVD_EDD_1"/>
    <property type="match status" value="1"/>
</dbReference>
<evidence type="ECO:0000256" key="1">
    <source>
        <dbReference type="ARBA" id="ARBA00006486"/>
    </source>
</evidence>
<keyword evidence="14" id="KW-1185">Reference proteome</keyword>
<dbReference type="GO" id="GO:0009255">
    <property type="term" value="P:Entner-Doudoroff pathway through 6-phosphogluconate"/>
    <property type="evidence" value="ECO:0007669"/>
    <property type="project" value="UniProtKB-UniRule"/>
</dbReference>
<dbReference type="InterPro" id="IPR000581">
    <property type="entry name" value="ILV_EDD_N"/>
</dbReference>
<evidence type="ECO:0000256" key="6">
    <source>
        <dbReference type="ARBA" id="ARBA00023064"/>
    </source>
</evidence>
<dbReference type="EC" id="4.2.1.12" evidence="9 10"/>
<dbReference type="PROSITE" id="PS00887">
    <property type="entry name" value="ILVD_EDD_2"/>
    <property type="match status" value="1"/>
</dbReference>
<dbReference type="HAMAP" id="MF_02094">
    <property type="entry name" value="Edd"/>
    <property type="match status" value="1"/>
</dbReference>
<evidence type="ECO:0000259" key="12">
    <source>
        <dbReference type="Pfam" id="PF24877"/>
    </source>
</evidence>
<keyword evidence="2 9" id="KW-0004">4Fe-4S</keyword>
<dbReference type="Pfam" id="PF00920">
    <property type="entry name" value="ILVD_EDD_N"/>
    <property type="match status" value="1"/>
</dbReference>
<name>A0A975MMI0_9GAMM</name>
<dbReference type="Pfam" id="PF24877">
    <property type="entry name" value="ILV_EDD_C"/>
    <property type="match status" value="1"/>
</dbReference>
<comment type="similarity">
    <text evidence="1 9">Belongs to the IlvD/Edd family.</text>
</comment>
<feature type="domain" description="Dihydroxy-acid/6-phosphogluconate dehydratase N-terminal" evidence="11">
    <location>
        <begin position="65"/>
        <end position="375"/>
    </location>
</feature>
<dbReference type="GO" id="GO:0004456">
    <property type="term" value="F:phosphogluconate dehydratase activity"/>
    <property type="evidence" value="ECO:0007669"/>
    <property type="project" value="UniProtKB-UniRule"/>
</dbReference>